<dbReference type="HOGENOM" id="CLU_033575_0_1_1"/>
<feature type="compositionally biased region" description="Basic and acidic residues" evidence="1">
    <location>
        <begin position="138"/>
        <end position="154"/>
    </location>
</feature>
<feature type="compositionally biased region" description="Polar residues" evidence="1">
    <location>
        <begin position="125"/>
        <end position="137"/>
    </location>
</feature>
<dbReference type="STRING" id="91928.A0A0D1YI81"/>
<feature type="compositionally biased region" description="Basic and acidic residues" evidence="1">
    <location>
        <begin position="346"/>
        <end position="356"/>
    </location>
</feature>
<keyword evidence="3" id="KW-1185">Reference proteome</keyword>
<evidence type="ECO:0008006" key="4">
    <source>
        <dbReference type="Google" id="ProtNLM"/>
    </source>
</evidence>
<dbReference type="Proteomes" id="UP000053328">
    <property type="component" value="Unassembled WGS sequence"/>
</dbReference>
<dbReference type="GeneID" id="27334513"/>
<dbReference type="AlphaFoldDB" id="A0A0D1YI81"/>
<feature type="region of interest" description="Disordered" evidence="1">
    <location>
        <begin position="186"/>
        <end position="419"/>
    </location>
</feature>
<evidence type="ECO:0000313" key="3">
    <source>
        <dbReference type="Proteomes" id="UP000053328"/>
    </source>
</evidence>
<reference evidence="2 3" key="1">
    <citation type="submission" date="2015-01" db="EMBL/GenBank/DDBJ databases">
        <title>The Genome Sequence of Exophiala spinifera CBS89968.</title>
        <authorList>
            <consortium name="The Broad Institute Genomics Platform"/>
            <person name="Cuomo C."/>
            <person name="de Hoog S."/>
            <person name="Gorbushina A."/>
            <person name="Stielow B."/>
            <person name="Teixiera M."/>
            <person name="Abouelleil A."/>
            <person name="Chapman S.B."/>
            <person name="Priest M."/>
            <person name="Young S.K."/>
            <person name="Wortman J."/>
            <person name="Nusbaum C."/>
            <person name="Birren B."/>
        </authorList>
    </citation>
    <scope>NUCLEOTIDE SEQUENCE [LARGE SCALE GENOMIC DNA]</scope>
    <source>
        <strain evidence="2 3">CBS 89968</strain>
    </source>
</reference>
<feature type="compositionally biased region" description="Low complexity" evidence="1">
    <location>
        <begin position="186"/>
        <end position="195"/>
    </location>
</feature>
<gene>
    <name evidence="2" type="ORF">PV08_07430</name>
</gene>
<feature type="region of interest" description="Disordered" evidence="1">
    <location>
        <begin position="100"/>
        <end position="165"/>
    </location>
</feature>
<dbReference type="EMBL" id="KN847496">
    <property type="protein sequence ID" value="KIW14646.1"/>
    <property type="molecule type" value="Genomic_DNA"/>
</dbReference>
<dbReference type="OrthoDB" id="9932926at2759"/>
<dbReference type="SUPFAM" id="SSF52833">
    <property type="entry name" value="Thioredoxin-like"/>
    <property type="match status" value="1"/>
</dbReference>
<protein>
    <recommendedName>
        <fullName evidence="4">Glutaredoxin domain-containing protein</fullName>
    </recommendedName>
</protein>
<accession>A0A0D1YI81</accession>
<evidence type="ECO:0000313" key="2">
    <source>
        <dbReference type="EMBL" id="KIW14646.1"/>
    </source>
</evidence>
<dbReference type="VEuPathDB" id="FungiDB:PV08_07430"/>
<feature type="compositionally biased region" description="Low complexity" evidence="1">
    <location>
        <begin position="115"/>
        <end position="124"/>
    </location>
</feature>
<evidence type="ECO:0000256" key="1">
    <source>
        <dbReference type="SAM" id="MobiDB-lite"/>
    </source>
</evidence>
<name>A0A0D1YI81_9EURO</name>
<dbReference type="Gene3D" id="3.40.30.10">
    <property type="entry name" value="Glutaredoxin"/>
    <property type="match status" value="1"/>
</dbReference>
<feature type="compositionally biased region" description="Low complexity" evidence="1">
    <location>
        <begin position="255"/>
        <end position="266"/>
    </location>
</feature>
<proteinExistence type="predicted"/>
<feature type="compositionally biased region" description="Basic and acidic residues" evidence="1">
    <location>
        <begin position="243"/>
        <end position="254"/>
    </location>
</feature>
<organism evidence="2 3">
    <name type="scientific">Exophiala spinifera</name>
    <dbReference type="NCBI Taxonomy" id="91928"/>
    <lineage>
        <taxon>Eukaryota</taxon>
        <taxon>Fungi</taxon>
        <taxon>Dikarya</taxon>
        <taxon>Ascomycota</taxon>
        <taxon>Pezizomycotina</taxon>
        <taxon>Eurotiomycetes</taxon>
        <taxon>Chaetothyriomycetidae</taxon>
        <taxon>Chaetothyriales</taxon>
        <taxon>Herpotrichiellaceae</taxon>
        <taxon>Exophiala</taxon>
    </lineage>
</organism>
<dbReference type="InterPro" id="IPR036249">
    <property type="entry name" value="Thioredoxin-like_sf"/>
</dbReference>
<sequence length="419" mass="43716">MAAISYSADPTLYLYTSLTAGSSHIITATSRLETILKANKIPFRAVDCATDEKARMLWGRRSKGRKLPGLVKFGTIVGDLEQIEEWNEYGELQDQIAGFSEFGGPVPTPAPAPTPATLAPEPTTRSANSSGPPSRASSETRHISIAEPKGKDSAASEGAASKPAETPLNIAMRQLGAEAAAKAGQKKAAALQAAKVPTKTPDTTEKIPVPATTKLSVDAAAEDPETVGEVTAAKTPALLAAEGAKRTSIDKIAESEGGASSTSSSDAEGHSTEAQIVEQRRKSSITKLKSRLSESTPADQAETVVVDSSPAPKSETAVPESEVSADPPVETPKQHRGSDIGEASVEEIKEIEKETSIPEAAEEEKDKSGAVATSTNSTEKEKEQVVTSTDETEEQVTKGTDPQDSRAKDADKAGVSVGD</sequence>
<feature type="compositionally biased region" description="Basic and acidic residues" evidence="1">
    <location>
        <begin position="401"/>
        <end position="412"/>
    </location>
</feature>
<dbReference type="RefSeq" id="XP_016234862.1">
    <property type="nucleotide sequence ID" value="XM_016381760.1"/>
</dbReference>